<protein>
    <submittedName>
        <fullName evidence="1">Uncharacterized protein</fullName>
    </submittedName>
</protein>
<organism evidence="1 2">
    <name type="scientific">Eleusine coracana subsp. coracana</name>
    <dbReference type="NCBI Taxonomy" id="191504"/>
    <lineage>
        <taxon>Eukaryota</taxon>
        <taxon>Viridiplantae</taxon>
        <taxon>Streptophyta</taxon>
        <taxon>Embryophyta</taxon>
        <taxon>Tracheophyta</taxon>
        <taxon>Spermatophyta</taxon>
        <taxon>Magnoliopsida</taxon>
        <taxon>Liliopsida</taxon>
        <taxon>Poales</taxon>
        <taxon>Poaceae</taxon>
        <taxon>PACMAD clade</taxon>
        <taxon>Chloridoideae</taxon>
        <taxon>Cynodonteae</taxon>
        <taxon>Eleusininae</taxon>
        <taxon>Eleusine</taxon>
    </lineage>
</organism>
<keyword evidence="2" id="KW-1185">Reference proteome</keyword>
<name>A0AAV5CKP7_ELECO</name>
<dbReference type="EMBL" id="BQKI01000007">
    <property type="protein sequence ID" value="GJM98883.1"/>
    <property type="molecule type" value="Genomic_DNA"/>
</dbReference>
<proteinExistence type="predicted"/>
<dbReference type="Proteomes" id="UP001054889">
    <property type="component" value="Unassembled WGS sequence"/>
</dbReference>
<evidence type="ECO:0000313" key="1">
    <source>
        <dbReference type="EMBL" id="GJM98883.1"/>
    </source>
</evidence>
<comment type="caution">
    <text evidence="1">The sequence shown here is derived from an EMBL/GenBank/DDBJ whole genome shotgun (WGS) entry which is preliminary data.</text>
</comment>
<evidence type="ECO:0000313" key="2">
    <source>
        <dbReference type="Proteomes" id="UP001054889"/>
    </source>
</evidence>
<sequence length="113" mass="12333">MLCLPPGCACGRDAPAWLRLRLLVSYPRSCCLALLAREREPGNGRSTSGRDAALLHLRASLATVASAPLLQPRANLSLLSRALALLRQPASPLLLAPSPEERSRREKRWDGDR</sequence>
<gene>
    <name evidence="1" type="primary">ga15931</name>
    <name evidence="1" type="ORF">PR202_ga15931</name>
</gene>
<accession>A0AAV5CKP7</accession>
<reference evidence="1" key="2">
    <citation type="submission" date="2021-12" db="EMBL/GenBank/DDBJ databases">
        <title>Resequencing data analysis of finger millet.</title>
        <authorList>
            <person name="Hatakeyama M."/>
            <person name="Aluri S."/>
            <person name="Balachadran M.T."/>
            <person name="Sivarajan S.R."/>
            <person name="Poveda L."/>
            <person name="Shimizu-Inatsugi R."/>
            <person name="Schlapbach R."/>
            <person name="Sreeman S.M."/>
            <person name="Shimizu K.K."/>
        </authorList>
    </citation>
    <scope>NUCLEOTIDE SEQUENCE</scope>
</reference>
<reference evidence="1" key="1">
    <citation type="journal article" date="2018" name="DNA Res.">
        <title>Multiple hybrid de novo genome assembly of finger millet, an orphan allotetraploid crop.</title>
        <authorList>
            <person name="Hatakeyama M."/>
            <person name="Aluri S."/>
            <person name="Balachadran M.T."/>
            <person name="Sivarajan S.R."/>
            <person name="Patrignani A."/>
            <person name="Gruter S."/>
            <person name="Poveda L."/>
            <person name="Shimizu-Inatsugi R."/>
            <person name="Baeten J."/>
            <person name="Francoijs K.J."/>
            <person name="Nataraja K.N."/>
            <person name="Reddy Y.A.N."/>
            <person name="Phadnis S."/>
            <person name="Ravikumar R.L."/>
            <person name="Schlapbach R."/>
            <person name="Sreeman S.M."/>
            <person name="Shimizu K.K."/>
        </authorList>
    </citation>
    <scope>NUCLEOTIDE SEQUENCE</scope>
</reference>
<dbReference type="AlphaFoldDB" id="A0AAV5CKP7"/>